<keyword evidence="11" id="KW-1185">Reference proteome</keyword>
<keyword evidence="2 8" id="KW-1277">Toxin-antitoxin system</keyword>
<evidence type="ECO:0000256" key="4">
    <source>
        <dbReference type="ARBA" id="ARBA00022723"/>
    </source>
</evidence>
<keyword evidence="6 8" id="KW-0460">Magnesium</keyword>
<reference evidence="10 11" key="1">
    <citation type="submission" date="2020-08" db="EMBL/GenBank/DDBJ databases">
        <title>Hymenobacter sp.</title>
        <authorList>
            <person name="Kim M.K."/>
        </authorList>
    </citation>
    <scope>NUCLEOTIDE SEQUENCE [LARGE SCALE GENOMIC DNA]</scope>
    <source>
        <strain evidence="10 11">BT507</strain>
    </source>
</reference>
<keyword evidence="4 8" id="KW-0479">Metal-binding</keyword>
<dbReference type="SUPFAM" id="SSF88723">
    <property type="entry name" value="PIN domain-like"/>
    <property type="match status" value="1"/>
</dbReference>
<protein>
    <recommendedName>
        <fullName evidence="8">Ribonuclease VapC</fullName>
        <shortName evidence="8">RNase VapC</shortName>
        <ecNumber evidence="8">3.1.-.-</ecNumber>
    </recommendedName>
    <alternativeName>
        <fullName evidence="8">Toxin VapC</fullName>
    </alternativeName>
</protein>
<dbReference type="Pfam" id="PF01850">
    <property type="entry name" value="PIN"/>
    <property type="match status" value="1"/>
</dbReference>
<evidence type="ECO:0000313" key="11">
    <source>
        <dbReference type="Proteomes" id="UP000622017"/>
    </source>
</evidence>
<dbReference type="HAMAP" id="MF_00265">
    <property type="entry name" value="VapC_Nob1"/>
    <property type="match status" value="1"/>
</dbReference>
<keyword evidence="3 8" id="KW-0540">Nuclease</keyword>
<evidence type="ECO:0000256" key="6">
    <source>
        <dbReference type="ARBA" id="ARBA00022842"/>
    </source>
</evidence>
<organism evidence="10 11">
    <name type="scientific">Hymenobacter citatus</name>
    <dbReference type="NCBI Taxonomy" id="2763506"/>
    <lineage>
        <taxon>Bacteria</taxon>
        <taxon>Pseudomonadati</taxon>
        <taxon>Bacteroidota</taxon>
        <taxon>Cytophagia</taxon>
        <taxon>Cytophagales</taxon>
        <taxon>Hymenobacteraceae</taxon>
        <taxon>Hymenobacter</taxon>
    </lineage>
</organism>
<dbReference type="EMBL" id="JACSCY010000031">
    <property type="protein sequence ID" value="MBC6613377.1"/>
    <property type="molecule type" value="Genomic_DNA"/>
</dbReference>
<dbReference type="Proteomes" id="UP000622017">
    <property type="component" value="Unassembled WGS sequence"/>
</dbReference>
<comment type="similarity">
    <text evidence="7 8">Belongs to the PINc/VapC protein family.</text>
</comment>
<sequence length="147" mass="16503">MIQYVLDTNICVHFLKNEHQIPQQIAAVGFANCYLSELTIAELLFGVANSAPAWQAANRQAVEELRLTFAERILLIGPGLEYYAQQKVELRKKGRPVDDMDLLIGVTAMAHGFTLVTRNTRHFADIDGLSLQNWVDQPIAPLLRLSE</sequence>
<evidence type="ECO:0000256" key="5">
    <source>
        <dbReference type="ARBA" id="ARBA00022801"/>
    </source>
</evidence>
<name>A0ABR7MS43_9BACT</name>
<dbReference type="InterPro" id="IPR022907">
    <property type="entry name" value="VapC_family"/>
</dbReference>
<evidence type="ECO:0000259" key="9">
    <source>
        <dbReference type="Pfam" id="PF01850"/>
    </source>
</evidence>
<keyword evidence="8" id="KW-0800">Toxin</keyword>
<evidence type="ECO:0000256" key="1">
    <source>
        <dbReference type="ARBA" id="ARBA00001946"/>
    </source>
</evidence>
<comment type="caution">
    <text evidence="10">The sequence shown here is derived from an EMBL/GenBank/DDBJ whole genome shotgun (WGS) entry which is preliminary data.</text>
</comment>
<proteinExistence type="inferred from homology"/>
<keyword evidence="5 8" id="KW-0378">Hydrolase</keyword>
<dbReference type="PANTHER" id="PTHR33653:SF1">
    <property type="entry name" value="RIBONUCLEASE VAPC2"/>
    <property type="match status" value="1"/>
</dbReference>
<dbReference type="RefSeq" id="WP_187321575.1">
    <property type="nucleotide sequence ID" value="NZ_JACSCY010000031.1"/>
</dbReference>
<evidence type="ECO:0000256" key="8">
    <source>
        <dbReference type="HAMAP-Rule" id="MF_00265"/>
    </source>
</evidence>
<dbReference type="InterPro" id="IPR050556">
    <property type="entry name" value="Type_II_TA_system_RNase"/>
</dbReference>
<accession>A0ABR7MS43</accession>
<feature type="domain" description="PIN" evidence="9">
    <location>
        <begin position="4"/>
        <end position="128"/>
    </location>
</feature>
<feature type="binding site" evidence="8">
    <location>
        <position position="7"/>
    </location>
    <ligand>
        <name>Mg(2+)</name>
        <dbReference type="ChEBI" id="CHEBI:18420"/>
    </ligand>
</feature>
<evidence type="ECO:0000256" key="3">
    <source>
        <dbReference type="ARBA" id="ARBA00022722"/>
    </source>
</evidence>
<comment type="cofactor">
    <cofactor evidence="1 8">
        <name>Mg(2+)</name>
        <dbReference type="ChEBI" id="CHEBI:18420"/>
    </cofactor>
</comment>
<dbReference type="PANTHER" id="PTHR33653">
    <property type="entry name" value="RIBONUCLEASE VAPC2"/>
    <property type="match status" value="1"/>
</dbReference>
<evidence type="ECO:0000313" key="10">
    <source>
        <dbReference type="EMBL" id="MBC6613377.1"/>
    </source>
</evidence>
<gene>
    <name evidence="8" type="primary">vapC</name>
    <name evidence="10" type="ORF">H8B15_20820</name>
</gene>
<dbReference type="Gene3D" id="3.40.50.1010">
    <property type="entry name" value="5'-nuclease"/>
    <property type="match status" value="1"/>
</dbReference>
<evidence type="ECO:0000256" key="2">
    <source>
        <dbReference type="ARBA" id="ARBA00022649"/>
    </source>
</evidence>
<dbReference type="InterPro" id="IPR002716">
    <property type="entry name" value="PIN_dom"/>
</dbReference>
<evidence type="ECO:0000256" key="7">
    <source>
        <dbReference type="ARBA" id="ARBA00038093"/>
    </source>
</evidence>
<dbReference type="InterPro" id="IPR029060">
    <property type="entry name" value="PIN-like_dom_sf"/>
</dbReference>
<feature type="binding site" evidence="8">
    <location>
        <position position="101"/>
    </location>
    <ligand>
        <name>Mg(2+)</name>
        <dbReference type="ChEBI" id="CHEBI:18420"/>
    </ligand>
</feature>
<dbReference type="EC" id="3.1.-.-" evidence="8"/>
<comment type="function">
    <text evidence="8">Toxic component of a toxin-antitoxin (TA) system. An RNase.</text>
</comment>